<organism evidence="2 3">
    <name type="scientific">Providencia rettgeri</name>
    <dbReference type="NCBI Taxonomy" id="587"/>
    <lineage>
        <taxon>Bacteria</taxon>
        <taxon>Pseudomonadati</taxon>
        <taxon>Pseudomonadota</taxon>
        <taxon>Gammaproteobacteria</taxon>
        <taxon>Enterobacterales</taxon>
        <taxon>Morganellaceae</taxon>
        <taxon>Providencia</taxon>
    </lineage>
</organism>
<feature type="domain" description="PapC N-terminal" evidence="1">
    <location>
        <begin position="19"/>
        <end position="68"/>
    </location>
</feature>
<dbReference type="InterPro" id="IPR037224">
    <property type="entry name" value="PapC_N_sf"/>
</dbReference>
<dbReference type="Gene3D" id="3.10.20.410">
    <property type="match status" value="1"/>
</dbReference>
<protein>
    <submittedName>
        <fullName evidence="2">FimD/PapC N-terminal domain-containing protein</fullName>
    </submittedName>
</protein>
<gene>
    <name evidence="2" type="ORF">J4727_15895</name>
</gene>
<dbReference type="SUPFAM" id="SSF141729">
    <property type="entry name" value="FimD N-terminal domain-like"/>
    <property type="match status" value="1"/>
</dbReference>
<comment type="caution">
    <text evidence="2">The sequence shown here is derived from an EMBL/GenBank/DDBJ whole genome shotgun (WGS) entry which is preliminary data.</text>
</comment>
<evidence type="ECO:0000313" key="2">
    <source>
        <dbReference type="EMBL" id="MBO1916469.1"/>
    </source>
</evidence>
<dbReference type="Pfam" id="PF13954">
    <property type="entry name" value="PapC_N"/>
    <property type="match status" value="1"/>
</dbReference>
<evidence type="ECO:0000259" key="1">
    <source>
        <dbReference type="Pfam" id="PF13954"/>
    </source>
</evidence>
<dbReference type="AlphaFoldDB" id="A0A939NB77"/>
<accession>A0A939NB77</accession>
<dbReference type="InterPro" id="IPR025885">
    <property type="entry name" value="PapC_N"/>
</dbReference>
<name>A0A939NB77_PRORE</name>
<reference evidence="2" key="1">
    <citation type="submission" date="2021-03" db="EMBL/GenBank/DDBJ databases">
        <title>Molecular epidemiology and mechanisms of colistin and carbapenem resistance in Enterobacteriaceae from clinical isolates, the environment and porcine samples in Pretoria, South Africa.</title>
        <authorList>
            <person name="Bogoshi D."/>
            <person name="Mbelle N.M."/>
            <person name="Naidoo V."/>
            <person name="Osei Sekyere J."/>
        </authorList>
    </citation>
    <scope>NUCLEOTIDE SEQUENCE</scope>
    <source>
        <strain evidence="2">C052</strain>
    </source>
</reference>
<sequence length="72" mass="8270">MLKLSTVNNMERIPFNASHSRLLKIIPYASSHFDFNQQRLYLSFPQASLTNLAKGTIDPSMWDEGIRTTNKL</sequence>
<dbReference type="Proteomes" id="UP000664477">
    <property type="component" value="Unassembled WGS sequence"/>
</dbReference>
<evidence type="ECO:0000313" key="3">
    <source>
        <dbReference type="Proteomes" id="UP000664477"/>
    </source>
</evidence>
<dbReference type="EMBL" id="JAGETQ010000114">
    <property type="protein sequence ID" value="MBO1916469.1"/>
    <property type="molecule type" value="Genomic_DNA"/>
</dbReference>
<proteinExistence type="predicted"/>